<evidence type="ECO:0000256" key="3">
    <source>
        <dbReference type="ARBA" id="ARBA00022837"/>
    </source>
</evidence>
<organism evidence="5 6">
    <name type="scientific">Pseudomonas syringae</name>
    <dbReference type="NCBI Taxonomy" id="317"/>
    <lineage>
        <taxon>Bacteria</taxon>
        <taxon>Pseudomonadati</taxon>
        <taxon>Pseudomonadota</taxon>
        <taxon>Gammaproteobacteria</taxon>
        <taxon>Pseudomonadales</taxon>
        <taxon>Pseudomonadaceae</taxon>
        <taxon>Pseudomonas</taxon>
    </lineage>
</organism>
<evidence type="ECO:0000256" key="1">
    <source>
        <dbReference type="ARBA" id="ARBA00004613"/>
    </source>
</evidence>
<feature type="compositionally biased region" description="Acidic residues" evidence="4">
    <location>
        <begin position="834"/>
        <end position="850"/>
    </location>
</feature>
<dbReference type="EMBL" id="CP024646">
    <property type="protein sequence ID" value="AZV25784.1"/>
    <property type="molecule type" value="Genomic_DNA"/>
</dbReference>
<feature type="region of interest" description="Disordered" evidence="4">
    <location>
        <begin position="999"/>
        <end position="1028"/>
    </location>
</feature>
<dbReference type="SUPFAM" id="SSF51120">
    <property type="entry name" value="beta-Roll"/>
    <property type="match status" value="8"/>
</dbReference>
<reference evidence="5 6" key="1">
    <citation type="submission" date="2017-11" db="EMBL/GenBank/DDBJ databases">
        <title>Effect of PGPRs.</title>
        <authorList>
            <person name="Oliva R."/>
            <person name="Nong J."/>
            <person name="Roman V."/>
        </authorList>
    </citation>
    <scope>NUCLEOTIDE SEQUENCE [LARGE SCALE GENOMIC DNA]</scope>
    <source>
        <strain evidence="5">Inb918</strain>
    </source>
</reference>
<dbReference type="PANTHER" id="PTHR38340:SF1">
    <property type="entry name" value="S-LAYER PROTEIN"/>
    <property type="match status" value="1"/>
</dbReference>
<proteinExistence type="predicted"/>
<evidence type="ECO:0000313" key="5">
    <source>
        <dbReference type="EMBL" id="AZV25784.1"/>
    </source>
</evidence>
<dbReference type="InterPro" id="IPR050557">
    <property type="entry name" value="RTX_toxin/Mannuronan_C5-epim"/>
</dbReference>
<dbReference type="GO" id="GO:0005509">
    <property type="term" value="F:calcium ion binding"/>
    <property type="evidence" value="ECO:0007669"/>
    <property type="project" value="InterPro"/>
</dbReference>
<evidence type="ECO:0000256" key="4">
    <source>
        <dbReference type="SAM" id="MobiDB-lite"/>
    </source>
</evidence>
<dbReference type="GO" id="GO:0005576">
    <property type="term" value="C:extracellular region"/>
    <property type="evidence" value="ECO:0007669"/>
    <property type="project" value="UniProtKB-SubCell"/>
</dbReference>
<keyword evidence="2" id="KW-0964">Secreted</keyword>
<gene>
    <name evidence="5" type="ORF">CT157_07150</name>
</gene>
<dbReference type="InterPro" id="IPR018511">
    <property type="entry name" value="Hemolysin-typ_Ca-bd_CS"/>
</dbReference>
<keyword evidence="3" id="KW-0106">Calcium</keyword>
<feature type="region of interest" description="Disordered" evidence="4">
    <location>
        <begin position="828"/>
        <end position="859"/>
    </location>
</feature>
<dbReference type="InterPro" id="IPR001343">
    <property type="entry name" value="Hemolysn_Ca-bd"/>
</dbReference>
<dbReference type="Pfam" id="PF00353">
    <property type="entry name" value="HemolysinCabind"/>
    <property type="match status" value="14"/>
</dbReference>
<comment type="subcellular location">
    <subcellularLocation>
        <location evidence="1">Secreted</location>
    </subcellularLocation>
</comment>
<dbReference type="PROSITE" id="PS00330">
    <property type="entry name" value="HEMOLYSIN_CALCIUM"/>
    <property type="match status" value="8"/>
</dbReference>
<name>A0A3T0JQU0_PSESX</name>
<dbReference type="PRINTS" id="PR00313">
    <property type="entry name" value="CABNDNGRPT"/>
</dbReference>
<protein>
    <submittedName>
        <fullName evidence="5">Calcium-binding protein</fullName>
    </submittedName>
</protein>
<accession>A0A3T0JQU0</accession>
<evidence type="ECO:0000256" key="2">
    <source>
        <dbReference type="ARBA" id="ARBA00022525"/>
    </source>
</evidence>
<dbReference type="Proteomes" id="UP000282760">
    <property type="component" value="Chromosome"/>
</dbReference>
<evidence type="ECO:0000313" key="6">
    <source>
        <dbReference type="Proteomes" id="UP000282760"/>
    </source>
</evidence>
<dbReference type="InterPro" id="IPR011049">
    <property type="entry name" value="Serralysin-like_metalloprot_C"/>
</dbReference>
<dbReference type="PANTHER" id="PTHR38340">
    <property type="entry name" value="S-LAYER PROTEIN"/>
    <property type="match status" value="1"/>
</dbReference>
<dbReference type="Gene3D" id="2.150.10.10">
    <property type="entry name" value="Serralysin-like metalloprotease, C-terminal"/>
    <property type="match status" value="10"/>
</dbReference>
<sequence length="1852" mass="196279">MSYVFSDLEKSVILQAANVCDGMEFNVERQEYRAVAVEGRNCAVLYRTLSNIFGEKFLDGSAFDENVMGIFKDAKLWLDVAIDANGGVGAYSALIRAYTLRQGELRLNKKFSDFKMQESSNQVAVNFMNTLIKGSVEHDLAPWTVPSISQIAEIDASAIGEVLFRDDIGNVDTATRHNAGWSGTIGFSLLGGEKPYETWRLISAGDPNSHIKGNHDLAKVNRLDDLKNILFAVDSYSVALQAVIKNFGSNMVESLFSVLPEQINIALASGSINPLIQHVVKGTPISPIVSLILRYNLNDFFDMFRRTYDGNSAATPTTDETFASNAYTFFSALSPSQSQSIVTRTIGEYGSAKDWATLARQATPIGAALRNSLKQLSEIVIERADGFSGRGLELYDPETGEGFITEQWLADRSEMLARLIARTNGSFGRNTVQTFSYSDLASGKQALMTTGVSNPLVMFGDDGGRSFGGGTNTDHLYGGGGNDSISGLSGNDFIQGARGNDYLTGGDGNDALHGMAGDDVLVGGKGNDSLTGGPGNDRYEFSSGDGIDEIFDADVEGALLINGLPIPPLERSAPLSNIWLTEDRAISLTLIEDQAENTLNIQYGLSDLIVVKNFKPGMLGIDLPDYQDQVFPAPDLVLQGDWKIKDNDPNVRGDQPSYDELGNALLLPNVKQRNKADLLYGSPKDDLIVGLGGSDRLFGKEGNDRLFGDKQSSLEKAFADATKGKASRGDWLDGGQGDDLLVGTASRDVLLGGNGRDTLIGGAGDDNLSGDQTTGAHEQNWTVKRIDVPLSDGVISMRSVFDKSSLSSPTEGGNDILYGQGGRDFINGGRGDDLLDGGEDDDTLFGEEGNDTLAGGSGDDTLLGDNLDWGGGLDSRHHGNDLLAGGSGDDSLAGNGGSDVLYGGSGNDVLKGDDEVLRGVSGDAADFFGSDFLDGGEGNDTLWGGGAGDSLFGGGGNDELVGDYHEHPIRYHGDDYLDGGAGDDTLRGLGGSDTLIGGSGADALDGDEPNLKAGGTNDDHIQGNSGNDTLWGGLGADTLLGGADDDFLVGDYEQTSEAEHGADYLDGGSGNDTLLGSGGNDTLVGGEGVDYLRGGPGDNVFEGGAGNDYLEGMQGNDVFYFGVGDGLDVVTDAGGNNVVSFGDGFSADNLQAKIVNLDVGTALRLSNGIGDALLILHHEKWAGSTFRFNDGVILNFQDVIKLKVQPVDVTDPSATFAAVPDPEKKQDIESESEAVVQTLPDDLAASTKREGSETGRHTRWDSLFLSELNTKRSAARQASGFALNDQGVWVRSHIATDESGYAISAELIHEDVEAGVFSNTPEWMGAIAADAVVSERQSNSATKTTFKFVKAETAQLPKQKPKYYPSGSSYSGFSFNVGDAVVEDIDHSGAILGWYVYPPGSFENHETVRKAFRWSSTTQTIKHKVVHGNDAGGRVNLEVGNLFHGGAGDDLVVTYAGSVLKYGGVSDRISGAFLSAGAGNDTLLGSAGADYLISGPGEDWLYGENGPDTYIVEAHDGATTIIADVLDPVFLRPEVGASGWHEEFGGLDIDTVVLPEEAKPDKLKLTWGAVLVEAVNIELSPTPPRGAHRQPPRAQMLYTTLDIEWGGTQKVRIVLPNPNDLSGSGIERVRFADGSSINFKDVVSRLGIAPDTYHHGITVQYATQVKSFRDNRFLPLVGGRGNDTLTGAGEIRGMQGDDLLGGGSGDDVLYGGPGNDTLSGGGGNDVYKYDGLGRDLVVNAGGGTDGVDFSEVGLSIDQLKFHRERDDLVIVVSYGMSPKIRVSKHFSGGDAAISFISVQGEGGAVKNYSANQLAELLHPLPPLRDVEDILARNDEEALRAMKEIIAFYELNV</sequence>